<dbReference type="InterPro" id="IPR023393">
    <property type="entry name" value="START-like_dom_sf"/>
</dbReference>
<dbReference type="EMBL" id="JAMPKM010000013">
    <property type="protein sequence ID" value="MEP0819299.1"/>
    <property type="molecule type" value="Genomic_DNA"/>
</dbReference>
<dbReference type="Gene3D" id="3.30.530.20">
    <property type="match status" value="1"/>
</dbReference>
<accession>A0ABV0JBX7</accession>
<dbReference type="RefSeq" id="WP_190443057.1">
    <property type="nucleotide sequence ID" value="NZ_JAMPKM010000013.1"/>
</dbReference>
<sequence>MSIHVERSIRIDRSPQELYQFWRNFENLPRFMNHLESVKVLDEQRSHWITKAPLGNHIEWDAEITQDQENELICWRSLPGSNVPNEGCVSFRSSEYEAGTEVKVTMDYSPFGGMAGAVIATFLGEAPDGQLYEDLWRLKQEIEGGNTAL</sequence>
<organism evidence="2 3">
    <name type="scientific">Trichocoleus desertorum GB2-A4</name>
    <dbReference type="NCBI Taxonomy" id="2933944"/>
    <lineage>
        <taxon>Bacteria</taxon>
        <taxon>Bacillati</taxon>
        <taxon>Cyanobacteriota</taxon>
        <taxon>Cyanophyceae</taxon>
        <taxon>Leptolyngbyales</taxon>
        <taxon>Trichocoleusaceae</taxon>
        <taxon>Trichocoleus</taxon>
    </lineage>
</organism>
<proteinExistence type="predicted"/>
<dbReference type="Pfam" id="PF03364">
    <property type="entry name" value="Polyketide_cyc"/>
    <property type="match status" value="1"/>
</dbReference>
<name>A0ABV0JBX7_9CYAN</name>
<evidence type="ECO:0000313" key="2">
    <source>
        <dbReference type="EMBL" id="MEP0819299.1"/>
    </source>
</evidence>
<evidence type="ECO:0000259" key="1">
    <source>
        <dbReference type="Pfam" id="PF03364"/>
    </source>
</evidence>
<dbReference type="CDD" id="cd07817">
    <property type="entry name" value="SRPBCC_8"/>
    <property type="match status" value="1"/>
</dbReference>
<gene>
    <name evidence="2" type="ORF">NC998_19540</name>
</gene>
<feature type="domain" description="Coenzyme Q-binding protein COQ10 START" evidence="1">
    <location>
        <begin position="11"/>
        <end position="134"/>
    </location>
</feature>
<dbReference type="PANTHER" id="PTHR33824">
    <property type="entry name" value="POLYKETIDE CYCLASE/DEHYDRASE AND LIPID TRANSPORT SUPERFAMILY PROTEIN"/>
    <property type="match status" value="1"/>
</dbReference>
<dbReference type="InterPro" id="IPR047137">
    <property type="entry name" value="ORF3"/>
</dbReference>
<comment type="caution">
    <text evidence="2">The sequence shown here is derived from an EMBL/GenBank/DDBJ whole genome shotgun (WGS) entry which is preliminary data.</text>
</comment>
<evidence type="ECO:0000313" key="3">
    <source>
        <dbReference type="Proteomes" id="UP001464891"/>
    </source>
</evidence>
<protein>
    <submittedName>
        <fullName evidence="2">SRPBCC family protein</fullName>
    </submittedName>
</protein>
<dbReference type="SUPFAM" id="SSF55961">
    <property type="entry name" value="Bet v1-like"/>
    <property type="match status" value="1"/>
</dbReference>
<keyword evidence="3" id="KW-1185">Reference proteome</keyword>
<reference evidence="2 3" key="1">
    <citation type="submission" date="2022-04" db="EMBL/GenBank/DDBJ databases">
        <title>Positive selection, recombination, and allopatry shape intraspecific diversity of widespread and dominant cyanobacteria.</title>
        <authorList>
            <person name="Wei J."/>
            <person name="Shu W."/>
            <person name="Hu C."/>
        </authorList>
    </citation>
    <scope>NUCLEOTIDE SEQUENCE [LARGE SCALE GENOMIC DNA]</scope>
    <source>
        <strain evidence="2 3">GB2-A4</strain>
    </source>
</reference>
<dbReference type="PANTHER" id="PTHR33824:SF7">
    <property type="entry name" value="POLYKETIDE CYCLASE_DEHYDRASE AND LIPID TRANSPORT SUPERFAMILY PROTEIN"/>
    <property type="match status" value="1"/>
</dbReference>
<dbReference type="InterPro" id="IPR005031">
    <property type="entry name" value="COQ10_START"/>
</dbReference>
<dbReference type="Proteomes" id="UP001464891">
    <property type="component" value="Unassembled WGS sequence"/>
</dbReference>